<keyword evidence="2" id="KW-0378">Hydrolase</keyword>
<reference evidence="7 8" key="1">
    <citation type="journal article" date="2019" name="Genome Biol. Evol.">
        <title>Day and night: Metabolic profiles and evolutionary relationships of six axenic non-marine cyanobacteria.</title>
        <authorList>
            <person name="Will S.E."/>
            <person name="Henke P."/>
            <person name="Boedeker C."/>
            <person name="Huang S."/>
            <person name="Brinkmann H."/>
            <person name="Rohde M."/>
            <person name="Jarek M."/>
            <person name="Friedl T."/>
            <person name="Seufert S."/>
            <person name="Schumacher M."/>
            <person name="Overmann J."/>
            <person name="Neumann-Schaal M."/>
            <person name="Petersen J."/>
        </authorList>
    </citation>
    <scope>NUCLEOTIDE SEQUENCE [LARGE SCALE GENOMIC DNA]</scope>
    <source>
        <strain evidence="7 8">SAG 39.79</strain>
    </source>
</reference>
<dbReference type="SUPFAM" id="SSF52540">
    <property type="entry name" value="P-loop containing nucleoside triphosphate hydrolases"/>
    <property type="match status" value="1"/>
</dbReference>
<dbReference type="GO" id="GO:0051607">
    <property type="term" value="P:defense response to virus"/>
    <property type="evidence" value="ECO:0007669"/>
    <property type="project" value="UniProtKB-KW"/>
</dbReference>
<name>A0AB37UBD2_9CYAN</name>
<dbReference type="GO" id="GO:0003724">
    <property type="term" value="F:RNA helicase activity"/>
    <property type="evidence" value="ECO:0007669"/>
    <property type="project" value="TreeGrafter"/>
</dbReference>
<evidence type="ECO:0000256" key="1">
    <source>
        <dbReference type="ARBA" id="ARBA00022741"/>
    </source>
</evidence>
<dbReference type="Gene3D" id="3.40.50.300">
    <property type="entry name" value="P-loop containing nucleotide triphosphate hydrolases"/>
    <property type="match status" value="2"/>
</dbReference>
<dbReference type="GO" id="GO:0003723">
    <property type="term" value="F:RNA binding"/>
    <property type="evidence" value="ECO:0007669"/>
    <property type="project" value="TreeGrafter"/>
</dbReference>
<dbReference type="RefSeq" id="WP_127024608.1">
    <property type="nucleotide sequence ID" value="NZ_RSCK01000087.1"/>
</dbReference>
<dbReference type="InterPro" id="IPR027417">
    <property type="entry name" value="P-loop_NTPase"/>
</dbReference>
<dbReference type="PANTHER" id="PTHR47963">
    <property type="entry name" value="DEAD-BOX ATP-DEPENDENT RNA HELICASE 47, MITOCHONDRIAL"/>
    <property type="match status" value="1"/>
</dbReference>
<dbReference type="GO" id="GO:0016787">
    <property type="term" value="F:hydrolase activity"/>
    <property type="evidence" value="ECO:0007669"/>
    <property type="project" value="UniProtKB-KW"/>
</dbReference>
<dbReference type="Proteomes" id="UP000282574">
    <property type="component" value="Unassembled WGS sequence"/>
</dbReference>
<dbReference type="InterPro" id="IPR050547">
    <property type="entry name" value="DEAD_box_RNA_helicases"/>
</dbReference>
<dbReference type="Pfam" id="PF00270">
    <property type="entry name" value="DEAD"/>
    <property type="match status" value="1"/>
</dbReference>
<dbReference type="InterPro" id="IPR014001">
    <property type="entry name" value="Helicase_ATP-bd"/>
</dbReference>
<feature type="domain" description="Helicase ATP-binding" evidence="6">
    <location>
        <begin position="310"/>
        <end position="504"/>
    </location>
</feature>
<dbReference type="SMART" id="SM00487">
    <property type="entry name" value="DEXDc"/>
    <property type="match status" value="1"/>
</dbReference>
<evidence type="ECO:0000259" key="6">
    <source>
        <dbReference type="PROSITE" id="PS51192"/>
    </source>
</evidence>
<dbReference type="InterPro" id="IPR006474">
    <property type="entry name" value="Helicase_Cas3_CRISPR-ass_core"/>
</dbReference>
<dbReference type="Pfam" id="PF22590">
    <property type="entry name" value="Cas3-like_C_2"/>
    <property type="match status" value="1"/>
</dbReference>
<dbReference type="AlphaFoldDB" id="A0AB37UBD2"/>
<keyword evidence="1" id="KW-0547">Nucleotide-binding</keyword>
<keyword evidence="8" id="KW-1185">Reference proteome</keyword>
<evidence type="ECO:0000256" key="2">
    <source>
        <dbReference type="ARBA" id="ARBA00022801"/>
    </source>
</evidence>
<dbReference type="PANTHER" id="PTHR47963:SF9">
    <property type="entry name" value="CRISPR-ASSOCIATED ENDONUCLEASE_HELICASE CAS3"/>
    <property type="match status" value="1"/>
</dbReference>
<sequence>MSKAHRQYSFKFGRVFFPGEAQPIPSEIRFQPLGNHVGNVMALVKKWSKRDFPSESSFARVLEAAKIHDIGKPQRFEIQAKITKMSKFKEYTYSFRGHRYLAKCDKDAWAEALAIGHHDFSVEDICSQAYKLKKEQKYADILTKEPLAYARELYILEMCDQIEAELACRVFGDGNQADSRAFMDFTIAPDELDDTKYFIEPWIFEDLQPIELTFKSWVMQSNEIDKDGELKKCIQDGREEAIGKILDRIVKTWWQFHQGNSQESITKTITIQPYNSSIQAKIWTVEDFYQKLGGFQPNPMQKEMFEKIYNSHEDQHPAILLKSSTGSGKFESILFPALASSYRLILPLPARSLLEDQKQRTEDYLKKFSKLHPNREFSLVVDTGAQMYRQIYKNGEERKFRTSNSRRHLYKGDVILTTIDKFLYRYFAFGDKQKSFIFPLRINQEKTLICFDEAHSYDEISFTNFNSLVKSLYEAGRSIMLMTATMPSEYLKRFDYLEQIDYIEDSEKYHALQEFQEQTLKQDYPNKKSFEWINSIKRDSEHPEAYQNEYTQIILREWQTESQQKLIVVVERVQDAVEIYQKVKSDLNFSDRSSERFLFLYHGRIADQLRPNIYAEIQKRDSSNQPYLLITTSAIEVGCDLNAKVLISEICPPENLIQRAGRCNRKGNIHNAKVIAIGNSIPEFSNSLDENGWQIYQKTLESLSEFNAQKISECISVSEQVDDYRVIELFSMLHDYVYEADLTCKHSHEKGLIVTRSRTPSATLIYKDGCENPHKITVPVDRLIKNDENDFANTYVLERYYDRETTRFDERELGWGCAYSKDIVIEIHKNQEGAEIYDGKREFSYNPELGFVELPGIFIKLRSTNCDEKLLCKHTDRKSAIITYTKALKTKSD</sequence>
<evidence type="ECO:0000256" key="4">
    <source>
        <dbReference type="ARBA" id="ARBA00022840"/>
    </source>
</evidence>
<protein>
    <submittedName>
        <fullName evidence="7">CRISPR-associated helicase Cas3</fullName>
    </submittedName>
</protein>
<dbReference type="InterPro" id="IPR054712">
    <property type="entry name" value="Cas3-like_dom"/>
</dbReference>
<dbReference type="EMBL" id="RSCK01000087">
    <property type="protein sequence ID" value="RUT04468.1"/>
    <property type="molecule type" value="Genomic_DNA"/>
</dbReference>
<keyword evidence="3" id="KW-0347">Helicase</keyword>
<proteinExistence type="predicted"/>
<organism evidence="7 8">
    <name type="scientific">Chroococcidiopsis cubana SAG 39.79</name>
    <dbReference type="NCBI Taxonomy" id="388085"/>
    <lineage>
        <taxon>Bacteria</taxon>
        <taxon>Bacillati</taxon>
        <taxon>Cyanobacteriota</taxon>
        <taxon>Cyanophyceae</taxon>
        <taxon>Chroococcidiopsidales</taxon>
        <taxon>Chroococcidiopsidaceae</taxon>
        <taxon>Chroococcidiopsis</taxon>
    </lineage>
</organism>
<dbReference type="PROSITE" id="PS51192">
    <property type="entry name" value="HELICASE_ATP_BIND_1"/>
    <property type="match status" value="1"/>
</dbReference>
<evidence type="ECO:0000313" key="7">
    <source>
        <dbReference type="EMBL" id="RUT04468.1"/>
    </source>
</evidence>
<keyword evidence="4" id="KW-0067">ATP-binding</keyword>
<dbReference type="NCBIfam" id="TIGR01587">
    <property type="entry name" value="cas3_core"/>
    <property type="match status" value="1"/>
</dbReference>
<evidence type="ECO:0000256" key="3">
    <source>
        <dbReference type="ARBA" id="ARBA00022806"/>
    </source>
</evidence>
<comment type="caution">
    <text evidence="7">The sequence shown here is derived from an EMBL/GenBank/DDBJ whole genome shotgun (WGS) entry which is preliminary data.</text>
</comment>
<dbReference type="InterPro" id="IPR011545">
    <property type="entry name" value="DEAD/DEAH_box_helicase_dom"/>
</dbReference>
<dbReference type="GO" id="GO:0005524">
    <property type="term" value="F:ATP binding"/>
    <property type="evidence" value="ECO:0007669"/>
    <property type="project" value="UniProtKB-KW"/>
</dbReference>
<accession>A0AB37UBD2</accession>
<gene>
    <name evidence="7" type="ORF">DSM107010_57960</name>
</gene>
<keyword evidence="5" id="KW-0051">Antiviral defense</keyword>
<evidence type="ECO:0000256" key="5">
    <source>
        <dbReference type="ARBA" id="ARBA00023118"/>
    </source>
</evidence>
<evidence type="ECO:0000313" key="8">
    <source>
        <dbReference type="Proteomes" id="UP000282574"/>
    </source>
</evidence>